<name>A0AAJ0FUV3_9HYPO</name>
<comment type="subcellular location">
    <subcellularLocation>
        <location evidence="1">Membrane</location>
    </subcellularLocation>
</comment>
<evidence type="ECO:0000313" key="9">
    <source>
        <dbReference type="Proteomes" id="UP001251528"/>
    </source>
</evidence>
<proteinExistence type="predicted"/>
<protein>
    <recommendedName>
        <fullName evidence="7">Fatty acid hydroxylase domain-containing protein</fullName>
    </recommendedName>
</protein>
<keyword evidence="9" id="KW-1185">Reference proteome</keyword>
<evidence type="ECO:0000256" key="4">
    <source>
        <dbReference type="ARBA" id="ARBA00023136"/>
    </source>
</evidence>
<organism evidence="8 9">
    <name type="scientific">Conoideocrella luteorostrata</name>
    <dbReference type="NCBI Taxonomy" id="1105319"/>
    <lineage>
        <taxon>Eukaryota</taxon>
        <taxon>Fungi</taxon>
        <taxon>Dikarya</taxon>
        <taxon>Ascomycota</taxon>
        <taxon>Pezizomycotina</taxon>
        <taxon>Sordariomycetes</taxon>
        <taxon>Hypocreomycetidae</taxon>
        <taxon>Hypocreales</taxon>
        <taxon>Clavicipitaceae</taxon>
        <taxon>Conoideocrella</taxon>
    </lineage>
</organism>
<keyword evidence="4 6" id="KW-0472">Membrane</keyword>
<gene>
    <name evidence="8" type="ORF">QQS21_009684</name>
</gene>
<dbReference type="InterPro" id="IPR006694">
    <property type="entry name" value="Fatty_acid_hydroxylase"/>
</dbReference>
<feature type="transmembrane region" description="Helical" evidence="6">
    <location>
        <begin position="186"/>
        <end position="208"/>
    </location>
</feature>
<dbReference type="GO" id="GO:0016491">
    <property type="term" value="F:oxidoreductase activity"/>
    <property type="evidence" value="ECO:0007669"/>
    <property type="project" value="InterPro"/>
</dbReference>
<dbReference type="Pfam" id="PF04116">
    <property type="entry name" value="FA_hydroxylase"/>
    <property type="match status" value="1"/>
</dbReference>
<dbReference type="PANTHER" id="PTHR11863">
    <property type="entry name" value="STEROL DESATURASE"/>
    <property type="match status" value="1"/>
</dbReference>
<feature type="region of interest" description="Disordered" evidence="5">
    <location>
        <begin position="1"/>
        <end position="25"/>
    </location>
</feature>
<dbReference type="GO" id="GO:0005506">
    <property type="term" value="F:iron ion binding"/>
    <property type="evidence" value="ECO:0007669"/>
    <property type="project" value="InterPro"/>
</dbReference>
<dbReference type="GO" id="GO:0008610">
    <property type="term" value="P:lipid biosynthetic process"/>
    <property type="evidence" value="ECO:0007669"/>
    <property type="project" value="InterPro"/>
</dbReference>
<dbReference type="Proteomes" id="UP001251528">
    <property type="component" value="Unassembled WGS sequence"/>
</dbReference>
<evidence type="ECO:0000256" key="2">
    <source>
        <dbReference type="ARBA" id="ARBA00022692"/>
    </source>
</evidence>
<keyword evidence="2 6" id="KW-0812">Transmembrane</keyword>
<evidence type="ECO:0000256" key="5">
    <source>
        <dbReference type="SAM" id="MobiDB-lite"/>
    </source>
</evidence>
<evidence type="ECO:0000256" key="3">
    <source>
        <dbReference type="ARBA" id="ARBA00022989"/>
    </source>
</evidence>
<reference evidence="8" key="1">
    <citation type="submission" date="2023-06" db="EMBL/GenBank/DDBJ databases">
        <title>Conoideocrella luteorostrata (Hypocreales: Clavicipitaceae), a potential biocontrol fungus for elongate hemlock scale in United States Christmas tree production areas.</title>
        <authorList>
            <person name="Barrett H."/>
            <person name="Lovett B."/>
            <person name="Macias A.M."/>
            <person name="Stajich J.E."/>
            <person name="Kasson M.T."/>
        </authorList>
    </citation>
    <scope>NUCLEOTIDE SEQUENCE</scope>
    <source>
        <strain evidence="8">ARSEF 14590</strain>
    </source>
</reference>
<sequence length="366" mass="42532">MSTTTRMMADSEATKAPPSKDSMKSTWRFGDRSQWTIHHWIIELLYAYHWDPALPIPVHKKSDKIPYVSQLSIHVWILFHAAIPLAIHQAWVSFTGIPVPAAVAFGFYTLAFLAIVIRELAQIRRLGHAYGFLDGDVHDRDGIPDVGVAKVLMTGPKTVGGRMMMAVLMTYSSSESPADAMSSWAWWSWLVVQIGLYGIFLDFWFYWYHRAMHDVGFLWRFHRTHHLTKHPVPTLAAYADEVQEMFDMVGIPFMTWLTFRVFGIPLDFYSWWICHQYIAFTEFGGHSGLRLHIQAASTLSWLLEYFNMELVIEDHDLHHRKGWRSSHNYGKQTRFWDTLFRTCHPRIESAASNVDYENPVYISLFL</sequence>
<feature type="transmembrane region" description="Helical" evidence="6">
    <location>
        <begin position="71"/>
        <end position="91"/>
    </location>
</feature>
<feature type="domain" description="Fatty acid hydroxylase" evidence="7">
    <location>
        <begin position="196"/>
        <end position="342"/>
    </location>
</feature>
<dbReference type="InterPro" id="IPR050307">
    <property type="entry name" value="Sterol_Desaturase_Related"/>
</dbReference>
<evidence type="ECO:0000313" key="8">
    <source>
        <dbReference type="EMBL" id="KAK2592619.1"/>
    </source>
</evidence>
<dbReference type="GO" id="GO:0016020">
    <property type="term" value="C:membrane"/>
    <property type="evidence" value="ECO:0007669"/>
    <property type="project" value="UniProtKB-SubCell"/>
</dbReference>
<comment type="caution">
    <text evidence="8">The sequence shown here is derived from an EMBL/GenBank/DDBJ whole genome shotgun (WGS) entry which is preliminary data.</text>
</comment>
<dbReference type="AlphaFoldDB" id="A0AAJ0FUV3"/>
<evidence type="ECO:0000256" key="1">
    <source>
        <dbReference type="ARBA" id="ARBA00004370"/>
    </source>
</evidence>
<keyword evidence="3 6" id="KW-1133">Transmembrane helix</keyword>
<evidence type="ECO:0000256" key="6">
    <source>
        <dbReference type="SAM" id="Phobius"/>
    </source>
</evidence>
<dbReference type="EMBL" id="JASWJB010000256">
    <property type="protein sequence ID" value="KAK2592619.1"/>
    <property type="molecule type" value="Genomic_DNA"/>
</dbReference>
<accession>A0AAJ0FUV3</accession>
<feature type="transmembrane region" description="Helical" evidence="6">
    <location>
        <begin position="97"/>
        <end position="117"/>
    </location>
</feature>
<evidence type="ECO:0000259" key="7">
    <source>
        <dbReference type="Pfam" id="PF04116"/>
    </source>
</evidence>